<dbReference type="PROSITE" id="PS50209">
    <property type="entry name" value="CARD"/>
    <property type="match status" value="1"/>
</dbReference>
<name>A0A8W8MMG7_MAGGI</name>
<keyword evidence="3" id="KW-1185">Reference proteome</keyword>
<dbReference type="AlphaFoldDB" id="A0A8W8MMG7"/>
<dbReference type="SUPFAM" id="SSF47986">
    <property type="entry name" value="DEATH domain"/>
    <property type="match status" value="1"/>
</dbReference>
<accession>A0A8W8MMG7</accession>
<reference evidence="2" key="1">
    <citation type="submission" date="2022-08" db="UniProtKB">
        <authorList>
            <consortium name="EnsemblMetazoa"/>
        </authorList>
    </citation>
    <scope>IDENTIFICATION</scope>
    <source>
        <strain evidence="2">05x7-T-G4-1.051#20</strain>
    </source>
</reference>
<dbReference type="GO" id="GO:0002020">
    <property type="term" value="F:protease binding"/>
    <property type="evidence" value="ECO:0007669"/>
    <property type="project" value="InterPro"/>
</dbReference>
<dbReference type="Pfam" id="PF00619">
    <property type="entry name" value="CARD"/>
    <property type="match status" value="1"/>
</dbReference>
<feature type="domain" description="CARD" evidence="1">
    <location>
        <begin position="5"/>
        <end position="94"/>
    </location>
</feature>
<dbReference type="PANTHER" id="PTHR15034:SF5">
    <property type="entry name" value="DEATH DOMAIN-CONTAINING PROTEIN CRADD"/>
    <property type="match status" value="1"/>
</dbReference>
<dbReference type="SMART" id="SM00114">
    <property type="entry name" value="CARD"/>
    <property type="match status" value="1"/>
</dbReference>
<dbReference type="InterPro" id="IPR001315">
    <property type="entry name" value="CARD"/>
</dbReference>
<sequence>DLQDMEHSHKEAIRKNWTYLLENLMVDDLLDYLISHSIITENMKEEVEIQRTRREKATQLLFIVQKRGPKAFQILLDGLRECHMEFIADRVESSV</sequence>
<dbReference type="InterPro" id="IPR037939">
    <property type="entry name" value="CRADD"/>
</dbReference>
<evidence type="ECO:0000259" key="1">
    <source>
        <dbReference type="PROSITE" id="PS50209"/>
    </source>
</evidence>
<dbReference type="Gene3D" id="1.10.533.10">
    <property type="entry name" value="Death Domain, Fas"/>
    <property type="match status" value="1"/>
</dbReference>
<proteinExistence type="predicted"/>
<dbReference type="Proteomes" id="UP000005408">
    <property type="component" value="Unassembled WGS sequence"/>
</dbReference>
<dbReference type="PANTHER" id="PTHR15034">
    <property type="entry name" value="DEATH DOMAIN-CONTAINING PROTEIN CRADD"/>
    <property type="match status" value="1"/>
</dbReference>
<dbReference type="EnsemblMetazoa" id="G35057.1">
    <property type="protein sequence ID" value="G35057.1:cds"/>
    <property type="gene ID" value="G35057"/>
</dbReference>
<evidence type="ECO:0000313" key="2">
    <source>
        <dbReference type="EnsemblMetazoa" id="G35057.1:cds"/>
    </source>
</evidence>
<dbReference type="GO" id="GO:0042981">
    <property type="term" value="P:regulation of apoptotic process"/>
    <property type="evidence" value="ECO:0007669"/>
    <property type="project" value="InterPro"/>
</dbReference>
<dbReference type="InterPro" id="IPR011029">
    <property type="entry name" value="DEATH-like_dom_sf"/>
</dbReference>
<dbReference type="GO" id="GO:0070513">
    <property type="term" value="F:death domain binding"/>
    <property type="evidence" value="ECO:0007669"/>
    <property type="project" value="InterPro"/>
</dbReference>
<protein>
    <recommendedName>
        <fullName evidence="1">CARD domain-containing protein</fullName>
    </recommendedName>
</protein>
<organism evidence="2 3">
    <name type="scientific">Magallana gigas</name>
    <name type="common">Pacific oyster</name>
    <name type="synonym">Crassostrea gigas</name>
    <dbReference type="NCBI Taxonomy" id="29159"/>
    <lineage>
        <taxon>Eukaryota</taxon>
        <taxon>Metazoa</taxon>
        <taxon>Spiralia</taxon>
        <taxon>Lophotrochozoa</taxon>
        <taxon>Mollusca</taxon>
        <taxon>Bivalvia</taxon>
        <taxon>Autobranchia</taxon>
        <taxon>Pteriomorphia</taxon>
        <taxon>Ostreida</taxon>
        <taxon>Ostreoidea</taxon>
        <taxon>Ostreidae</taxon>
        <taxon>Magallana</taxon>
    </lineage>
</organism>
<dbReference type="CDD" id="cd01671">
    <property type="entry name" value="CARD"/>
    <property type="match status" value="1"/>
</dbReference>
<evidence type="ECO:0000313" key="3">
    <source>
        <dbReference type="Proteomes" id="UP000005408"/>
    </source>
</evidence>